<dbReference type="Pfam" id="PF13091">
    <property type="entry name" value="PLDc_2"/>
    <property type="match status" value="1"/>
</dbReference>
<protein>
    <submittedName>
        <fullName evidence="2">Phospholipase D family protein</fullName>
    </submittedName>
</protein>
<reference evidence="2 3" key="1">
    <citation type="submission" date="2020-09" db="EMBL/GenBank/DDBJ databases">
        <title>Roseomonas.</title>
        <authorList>
            <person name="Zhu W."/>
        </authorList>
    </citation>
    <scope>NUCLEOTIDE SEQUENCE [LARGE SCALE GENOMIC DNA]</scope>
    <source>
        <strain evidence="2 3">573</strain>
    </source>
</reference>
<dbReference type="CDD" id="cd09117">
    <property type="entry name" value="PLDc_Bfil_DEXD_like"/>
    <property type="match status" value="1"/>
</dbReference>
<accession>A0ABS3KW67</accession>
<dbReference type="Gene3D" id="3.30.870.10">
    <property type="entry name" value="Endonuclease Chain A"/>
    <property type="match status" value="1"/>
</dbReference>
<evidence type="ECO:0000313" key="3">
    <source>
        <dbReference type="Proteomes" id="UP001518989"/>
    </source>
</evidence>
<evidence type="ECO:0000313" key="2">
    <source>
        <dbReference type="EMBL" id="MBO1081732.1"/>
    </source>
</evidence>
<name>A0ABS3KW67_9PROT</name>
<organism evidence="2 3">
    <name type="scientific">Roseomonas haemaphysalidis</name>
    <dbReference type="NCBI Taxonomy" id="2768162"/>
    <lineage>
        <taxon>Bacteria</taxon>
        <taxon>Pseudomonadati</taxon>
        <taxon>Pseudomonadota</taxon>
        <taxon>Alphaproteobacteria</taxon>
        <taxon>Acetobacterales</taxon>
        <taxon>Roseomonadaceae</taxon>
        <taxon>Roseomonas</taxon>
    </lineage>
</organism>
<dbReference type="Proteomes" id="UP001518989">
    <property type="component" value="Unassembled WGS sequence"/>
</dbReference>
<dbReference type="SUPFAM" id="SSF56024">
    <property type="entry name" value="Phospholipase D/nuclease"/>
    <property type="match status" value="1"/>
</dbReference>
<proteinExistence type="predicted"/>
<evidence type="ECO:0000259" key="1">
    <source>
        <dbReference type="Pfam" id="PF13091"/>
    </source>
</evidence>
<feature type="domain" description="Phospholipase D-like" evidence="1">
    <location>
        <begin position="69"/>
        <end position="131"/>
    </location>
</feature>
<dbReference type="EMBL" id="JACTNG010000019">
    <property type="protein sequence ID" value="MBO1081732.1"/>
    <property type="molecule type" value="Genomic_DNA"/>
</dbReference>
<comment type="caution">
    <text evidence="2">The sequence shown here is derived from an EMBL/GenBank/DDBJ whole genome shotgun (WGS) entry which is preliminary data.</text>
</comment>
<dbReference type="InterPro" id="IPR025202">
    <property type="entry name" value="PLD-like_dom"/>
</dbReference>
<gene>
    <name evidence="2" type="ORF">IAI61_22115</name>
</gene>
<sequence length="445" mass="50132">MLGGINGQYLLNITENAARDTDEVLAAVAYATNTDLLFDWCWNNKIPLRFYGRLDDQVAVAAPVLENFLRRRSGIHVCKLVQHHHAKVIWWRGVGVYIGSANLTDRAWYKNVEAGCFFTDDEITDEMAADLHGLFATLEEHATPLTQELLSEMRARAHEVHQARSDAKRFWGHPSLITWPGLVQTTPKGAAQKRRDSFLKEWHATLEHLRNIGLTVSHPENRPIWVNGAVPIGAQADQFLHAFYYQRTFAGTKANYAAHYEQNKMRPDSALAEAVTWWRGLATAPQSEDYMLNVSAPALQAALAEPQLATMTGEQFREVCDRVHAIRDYSRRVRNQAVNLPDGTNYNILQKLDALADRIWNDQGSMGGRVRDLLHHILYNGSSDQLPERLWQGIVDPKWKIEGLGVSALGELVGWALPDHFPPRNGRTSKALRALGYPVTIHVGQ</sequence>
<keyword evidence="3" id="KW-1185">Reference proteome</keyword>